<gene>
    <name evidence="2" type="ORF">Tci_919181</name>
</gene>
<feature type="region of interest" description="Disordered" evidence="1">
    <location>
        <begin position="85"/>
        <end position="134"/>
    </location>
</feature>
<comment type="caution">
    <text evidence="2">The sequence shown here is derived from an EMBL/GenBank/DDBJ whole genome shotgun (WGS) entry which is preliminary data.</text>
</comment>
<reference evidence="2" key="1">
    <citation type="journal article" date="2019" name="Sci. Rep.">
        <title>Draft genome of Tanacetum cinerariifolium, the natural source of mosquito coil.</title>
        <authorList>
            <person name="Yamashiro T."/>
            <person name="Shiraishi A."/>
            <person name="Satake H."/>
            <person name="Nakayama K."/>
        </authorList>
    </citation>
    <scope>NUCLEOTIDE SEQUENCE</scope>
</reference>
<dbReference type="EMBL" id="BKCJ011693773">
    <property type="protein sequence ID" value="GFD47212.1"/>
    <property type="molecule type" value="Genomic_DNA"/>
</dbReference>
<name>A0A699WGI7_TANCI</name>
<proteinExistence type="predicted"/>
<feature type="compositionally biased region" description="Polar residues" evidence="1">
    <location>
        <begin position="105"/>
        <end position="116"/>
    </location>
</feature>
<dbReference type="AlphaFoldDB" id="A0A699WGI7"/>
<accession>A0A699WGI7</accession>
<feature type="non-terminal residue" evidence="2">
    <location>
        <position position="134"/>
    </location>
</feature>
<sequence length="134" mass="14516">AGDSLVLDQGFAEPPKAPTGITVFHGFSADRRPVGVSAHPAVDASHQGKRKALRFRIVPTLCVGMPARTLRVHVDAERQSLRYHAERGNDQSATLNPGYAHLSSHPANSAQRYTSMPNPPLFGLTLPLRRNTTS</sequence>
<evidence type="ECO:0000313" key="2">
    <source>
        <dbReference type="EMBL" id="GFD47212.1"/>
    </source>
</evidence>
<feature type="non-terminal residue" evidence="2">
    <location>
        <position position="1"/>
    </location>
</feature>
<organism evidence="2">
    <name type="scientific">Tanacetum cinerariifolium</name>
    <name type="common">Dalmatian daisy</name>
    <name type="synonym">Chrysanthemum cinerariifolium</name>
    <dbReference type="NCBI Taxonomy" id="118510"/>
    <lineage>
        <taxon>Eukaryota</taxon>
        <taxon>Viridiplantae</taxon>
        <taxon>Streptophyta</taxon>
        <taxon>Embryophyta</taxon>
        <taxon>Tracheophyta</taxon>
        <taxon>Spermatophyta</taxon>
        <taxon>Magnoliopsida</taxon>
        <taxon>eudicotyledons</taxon>
        <taxon>Gunneridae</taxon>
        <taxon>Pentapetalae</taxon>
        <taxon>asterids</taxon>
        <taxon>campanulids</taxon>
        <taxon>Asterales</taxon>
        <taxon>Asteraceae</taxon>
        <taxon>Asteroideae</taxon>
        <taxon>Anthemideae</taxon>
        <taxon>Anthemidinae</taxon>
        <taxon>Tanacetum</taxon>
    </lineage>
</organism>
<protein>
    <submittedName>
        <fullName evidence="2">Uncharacterized protein</fullName>
    </submittedName>
</protein>
<evidence type="ECO:0000256" key="1">
    <source>
        <dbReference type="SAM" id="MobiDB-lite"/>
    </source>
</evidence>